<comment type="caution">
    <text evidence="2">The sequence shown here is derived from an EMBL/GenBank/DDBJ whole genome shotgun (WGS) entry which is preliminary data.</text>
</comment>
<dbReference type="Proteomes" id="UP001221898">
    <property type="component" value="Unassembled WGS sequence"/>
</dbReference>
<evidence type="ECO:0000313" key="2">
    <source>
        <dbReference type="EMBL" id="KAJ8417430.1"/>
    </source>
</evidence>
<keyword evidence="3" id="KW-1185">Reference proteome</keyword>
<accession>A0AAD7TAP6</accession>
<gene>
    <name evidence="2" type="ORF">AAFF_G00286570</name>
</gene>
<organism evidence="2 3">
    <name type="scientific">Aldrovandia affinis</name>
    <dbReference type="NCBI Taxonomy" id="143900"/>
    <lineage>
        <taxon>Eukaryota</taxon>
        <taxon>Metazoa</taxon>
        <taxon>Chordata</taxon>
        <taxon>Craniata</taxon>
        <taxon>Vertebrata</taxon>
        <taxon>Euteleostomi</taxon>
        <taxon>Actinopterygii</taxon>
        <taxon>Neopterygii</taxon>
        <taxon>Teleostei</taxon>
        <taxon>Notacanthiformes</taxon>
        <taxon>Halosauridae</taxon>
        <taxon>Aldrovandia</taxon>
    </lineage>
</organism>
<evidence type="ECO:0000256" key="1">
    <source>
        <dbReference type="SAM" id="MobiDB-lite"/>
    </source>
</evidence>
<evidence type="ECO:0000313" key="3">
    <source>
        <dbReference type="Proteomes" id="UP001221898"/>
    </source>
</evidence>
<sequence length="95" mass="10105">MRTSSNRPVLTVGVREEHGHSVAPGVRLVSRAGDVLHCPRGGARTEDTLGEGFSVRSDCPSISEPRRPDGVKATPGQQQQRTRSGNGPCIATETE</sequence>
<protein>
    <submittedName>
        <fullName evidence="2">Uncharacterized protein</fullName>
    </submittedName>
</protein>
<dbReference type="EMBL" id="JAINUG010000004">
    <property type="protein sequence ID" value="KAJ8417430.1"/>
    <property type="molecule type" value="Genomic_DNA"/>
</dbReference>
<reference evidence="2" key="1">
    <citation type="journal article" date="2023" name="Science">
        <title>Genome structures resolve the early diversification of teleost fishes.</title>
        <authorList>
            <person name="Parey E."/>
            <person name="Louis A."/>
            <person name="Montfort J."/>
            <person name="Bouchez O."/>
            <person name="Roques C."/>
            <person name="Iampietro C."/>
            <person name="Lluch J."/>
            <person name="Castinel A."/>
            <person name="Donnadieu C."/>
            <person name="Desvignes T."/>
            <person name="Floi Bucao C."/>
            <person name="Jouanno E."/>
            <person name="Wen M."/>
            <person name="Mejri S."/>
            <person name="Dirks R."/>
            <person name="Jansen H."/>
            <person name="Henkel C."/>
            <person name="Chen W.J."/>
            <person name="Zahm M."/>
            <person name="Cabau C."/>
            <person name="Klopp C."/>
            <person name="Thompson A.W."/>
            <person name="Robinson-Rechavi M."/>
            <person name="Braasch I."/>
            <person name="Lecointre G."/>
            <person name="Bobe J."/>
            <person name="Postlethwait J.H."/>
            <person name="Berthelot C."/>
            <person name="Roest Crollius H."/>
            <person name="Guiguen Y."/>
        </authorList>
    </citation>
    <scope>NUCLEOTIDE SEQUENCE</scope>
    <source>
        <strain evidence="2">NC1722</strain>
    </source>
</reference>
<feature type="region of interest" description="Disordered" evidence="1">
    <location>
        <begin position="43"/>
        <end position="95"/>
    </location>
</feature>
<feature type="compositionally biased region" description="Polar residues" evidence="1">
    <location>
        <begin position="75"/>
        <end position="85"/>
    </location>
</feature>
<proteinExistence type="predicted"/>
<name>A0AAD7TAP6_9TELE</name>
<dbReference type="AlphaFoldDB" id="A0AAD7TAP6"/>